<dbReference type="EMBL" id="JBEWZI010000006">
    <property type="protein sequence ID" value="MET7014098.1"/>
    <property type="molecule type" value="Genomic_DNA"/>
</dbReference>
<accession>A0ABV2TLR7</accession>
<protein>
    <recommendedName>
        <fullName evidence="4">CNP1-like uncharacterized domain-containing protein</fullName>
    </recommendedName>
</protein>
<feature type="chain" id="PRO_5047026118" description="CNP1-like uncharacterized domain-containing protein" evidence="1">
    <location>
        <begin position="20"/>
        <end position="180"/>
    </location>
</feature>
<keyword evidence="3" id="KW-1185">Reference proteome</keyword>
<reference evidence="2 3" key="1">
    <citation type="submission" date="2024-07" db="EMBL/GenBank/DDBJ databases">
        <title>Uliginosibacterium flavum JJ3220;KACC:17644.</title>
        <authorList>
            <person name="Kim M.K."/>
        </authorList>
    </citation>
    <scope>NUCLEOTIDE SEQUENCE [LARGE SCALE GENOMIC DNA]</scope>
    <source>
        <strain evidence="2 3">KACC:17644</strain>
    </source>
</reference>
<gene>
    <name evidence="2" type="ORF">ABXR19_07835</name>
</gene>
<proteinExistence type="predicted"/>
<evidence type="ECO:0000313" key="3">
    <source>
        <dbReference type="Proteomes" id="UP001549691"/>
    </source>
</evidence>
<dbReference type="RefSeq" id="WP_354600554.1">
    <property type="nucleotide sequence ID" value="NZ_JBEWZI010000006.1"/>
</dbReference>
<evidence type="ECO:0000256" key="1">
    <source>
        <dbReference type="SAM" id="SignalP"/>
    </source>
</evidence>
<dbReference type="Proteomes" id="UP001549691">
    <property type="component" value="Unassembled WGS sequence"/>
</dbReference>
<evidence type="ECO:0008006" key="4">
    <source>
        <dbReference type="Google" id="ProtNLM"/>
    </source>
</evidence>
<feature type="signal peptide" evidence="1">
    <location>
        <begin position="1"/>
        <end position="19"/>
    </location>
</feature>
<evidence type="ECO:0000313" key="2">
    <source>
        <dbReference type="EMBL" id="MET7014098.1"/>
    </source>
</evidence>
<comment type="caution">
    <text evidence="2">The sequence shown here is derived from an EMBL/GenBank/DDBJ whole genome shotgun (WGS) entry which is preliminary data.</text>
</comment>
<name>A0ABV2TLR7_9RHOO</name>
<organism evidence="2 3">
    <name type="scientific">Uliginosibacterium flavum</name>
    <dbReference type="NCBI Taxonomy" id="1396831"/>
    <lineage>
        <taxon>Bacteria</taxon>
        <taxon>Pseudomonadati</taxon>
        <taxon>Pseudomonadota</taxon>
        <taxon>Betaproteobacteria</taxon>
        <taxon>Rhodocyclales</taxon>
        <taxon>Zoogloeaceae</taxon>
        <taxon>Uliginosibacterium</taxon>
    </lineage>
</organism>
<keyword evidence="1" id="KW-0732">Signal</keyword>
<sequence>MKAAHILVLSCTLIFPAGAAIAQQQATLQRSGHLQCGPAQLDAETRYLDLPDQARQVLAQSLSLTNTTTGSTRRLKHDARPLRQPFLKHTPVLDAAVTGWACLENSVGKPYIYLSYTCIESPSRPTCVGNLREWARLFDTAGKPLNAHAPRSGQRIAALMKKLDLSRHLSAGVSLQDIDE</sequence>